<dbReference type="InterPro" id="IPR036736">
    <property type="entry name" value="ACP-like_sf"/>
</dbReference>
<dbReference type="HAMAP" id="MF_01217">
    <property type="entry name" value="Acyl_carrier"/>
    <property type="match status" value="1"/>
</dbReference>
<evidence type="ECO:0000256" key="1">
    <source>
        <dbReference type="ARBA" id="ARBA00022450"/>
    </source>
</evidence>
<dbReference type="PANTHER" id="PTHR20863:SF76">
    <property type="entry name" value="CARRIER DOMAIN-CONTAINING PROTEIN"/>
    <property type="match status" value="1"/>
</dbReference>
<sequence>MDQKKPVDERLRQIVAEQFGVKVEQVRMESDLSQEFGGDSLDCIEIVMQTEDEFRIEIPDDEANSVTTVQSLYDLTVKHLNKKAEAL</sequence>
<dbReference type="NCBIfam" id="NF002148">
    <property type="entry name" value="PRK00982.1-2"/>
    <property type="match status" value="1"/>
</dbReference>
<keyword evidence="5" id="KW-1185">Reference proteome</keyword>
<evidence type="ECO:0000259" key="3">
    <source>
        <dbReference type="PROSITE" id="PS50075"/>
    </source>
</evidence>
<name>B2ZXV3_9CAUD</name>
<feature type="domain" description="Carrier" evidence="3">
    <location>
        <begin position="5"/>
        <end position="80"/>
    </location>
</feature>
<dbReference type="SUPFAM" id="SSF47336">
    <property type="entry name" value="ACP-like"/>
    <property type="match status" value="1"/>
</dbReference>
<evidence type="ECO:0000313" key="4">
    <source>
        <dbReference type="EMBL" id="BAG41529.1"/>
    </source>
</evidence>
<dbReference type="PANTHER" id="PTHR20863">
    <property type="entry name" value="ACYL CARRIER PROTEIN"/>
    <property type="match status" value="1"/>
</dbReference>
<evidence type="ECO:0000313" key="5">
    <source>
        <dbReference type="Proteomes" id="UP000001034"/>
    </source>
</evidence>
<dbReference type="PROSITE" id="PS50075">
    <property type="entry name" value="CARRIER"/>
    <property type="match status" value="1"/>
</dbReference>
<dbReference type="GO" id="GO:0009245">
    <property type="term" value="P:lipid A biosynthetic process"/>
    <property type="evidence" value="ECO:0007669"/>
    <property type="project" value="TreeGrafter"/>
</dbReference>
<accession>B2ZXV3</accession>
<dbReference type="GeneID" id="6369758"/>
<dbReference type="Pfam" id="PF00550">
    <property type="entry name" value="PP-binding"/>
    <property type="match status" value="1"/>
</dbReference>
<protein>
    <submittedName>
        <fullName evidence="4">Acyl carrier protein</fullName>
    </submittedName>
</protein>
<dbReference type="Proteomes" id="UP000001034">
    <property type="component" value="Segment"/>
</dbReference>
<dbReference type="EMBL" id="AB366653">
    <property type="protein sequence ID" value="BAG41529.1"/>
    <property type="molecule type" value="Genomic_DNA"/>
</dbReference>
<dbReference type="GO" id="GO:0000035">
    <property type="term" value="F:acyl binding"/>
    <property type="evidence" value="ECO:0007669"/>
    <property type="project" value="TreeGrafter"/>
</dbReference>
<dbReference type="GO" id="GO:0016020">
    <property type="term" value="C:membrane"/>
    <property type="evidence" value="ECO:0007669"/>
    <property type="project" value="GOC"/>
</dbReference>
<keyword evidence="1" id="KW-0596">Phosphopantetheine</keyword>
<dbReference type="InterPro" id="IPR003231">
    <property type="entry name" value="ACP"/>
</dbReference>
<organism evidence="4 5">
    <name type="scientific">Ralstonia phage phiRSL1</name>
    <dbReference type="NCBI Taxonomy" id="1980924"/>
    <lineage>
        <taxon>Viruses</taxon>
        <taxon>Duplodnaviria</taxon>
        <taxon>Heunggongvirae</taxon>
        <taxon>Uroviricota</taxon>
        <taxon>Caudoviricetes</taxon>
        <taxon>Mieseafarmvirus</taxon>
        <taxon>Mieseafarmvirus RSL1</taxon>
    </lineage>
</organism>
<reference evidence="4 5" key="1">
    <citation type="journal article" date="2010" name="Virology">
        <title>A jumbo phage infecting the phytopathogen Ralstonia solanacearum defines a new lineage of the Myoviridae family.</title>
        <authorList>
            <person name="Yamada T."/>
            <person name="Satoh S."/>
            <person name="Ishikawa H."/>
            <person name="Fujiwara A."/>
            <person name="Kawasaki T."/>
            <person name="Fujie M."/>
            <person name="Ogata H."/>
        </authorList>
    </citation>
    <scope>NUCLEOTIDE SEQUENCE [LARGE SCALE GENOMIC DNA]</scope>
</reference>
<dbReference type="KEGG" id="vg:6369758"/>
<proteinExistence type="inferred from homology"/>
<evidence type="ECO:0000256" key="2">
    <source>
        <dbReference type="ARBA" id="ARBA00022553"/>
    </source>
</evidence>
<dbReference type="Gene3D" id="1.10.1200.10">
    <property type="entry name" value="ACP-like"/>
    <property type="match status" value="1"/>
</dbReference>
<dbReference type="RefSeq" id="YP_001949959.1">
    <property type="nucleotide sequence ID" value="NC_010811.2"/>
</dbReference>
<keyword evidence="2" id="KW-0597">Phosphoprotein</keyword>
<dbReference type="GO" id="GO:0000036">
    <property type="term" value="F:acyl carrier activity"/>
    <property type="evidence" value="ECO:0007669"/>
    <property type="project" value="TreeGrafter"/>
</dbReference>
<dbReference type="InterPro" id="IPR009081">
    <property type="entry name" value="PP-bd_ACP"/>
</dbReference>